<reference evidence="2 3" key="1">
    <citation type="submission" date="2023-09" db="EMBL/GenBank/DDBJ databases">
        <authorList>
            <person name="Rey-Velasco X."/>
        </authorList>
    </citation>
    <scope>NUCLEOTIDE SEQUENCE [LARGE SCALE GENOMIC DNA]</scope>
    <source>
        <strain evidence="2 3">W332</strain>
    </source>
</reference>
<proteinExistence type="predicted"/>
<gene>
    <name evidence="2" type="ORF">RM697_10120</name>
</gene>
<comment type="caution">
    <text evidence="2">The sequence shown here is derived from an EMBL/GenBank/DDBJ whole genome shotgun (WGS) entry which is preliminary data.</text>
</comment>
<evidence type="ECO:0000313" key="3">
    <source>
        <dbReference type="Proteomes" id="UP001259492"/>
    </source>
</evidence>
<evidence type="ECO:0000313" key="2">
    <source>
        <dbReference type="EMBL" id="MDT0559005.1"/>
    </source>
</evidence>
<dbReference type="EMBL" id="JAVRIA010000005">
    <property type="protein sequence ID" value="MDT0559005.1"/>
    <property type="molecule type" value="Genomic_DNA"/>
</dbReference>
<feature type="signal peptide" evidence="1">
    <location>
        <begin position="1"/>
        <end position="17"/>
    </location>
</feature>
<name>A0ABU2YMI4_9FLAO</name>
<protein>
    <recommendedName>
        <fullName evidence="4">WD40 repeat domain-containing protein</fullName>
    </recommendedName>
</protein>
<dbReference type="Proteomes" id="UP001259492">
    <property type="component" value="Unassembled WGS sequence"/>
</dbReference>
<keyword evidence="3" id="KW-1185">Reference proteome</keyword>
<feature type="chain" id="PRO_5045056607" description="WD40 repeat domain-containing protein" evidence="1">
    <location>
        <begin position="18"/>
        <end position="260"/>
    </location>
</feature>
<evidence type="ECO:0008006" key="4">
    <source>
        <dbReference type="Google" id="ProtNLM"/>
    </source>
</evidence>
<evidence type="ECO:0000256" key="1">
    <source>
        <dbReference type="SAM" id="SignalP"/>
    </source>
</evidence>
<keyword evidence="1" id="KW-0732">Signal</keyword>
<accession>A0ABU2YMI4</accession>
<dbReference type="RefSeq" id="WP_311427770.1">
    <property type="nucleotide sequence ID" value="NZ_JAVRIA010000005.1"/>
</dbReference>
<sequence>MKPIFIFLCVISSFAYAQETISTIKIDSNPFKAKSIASIDNFGTIYYSRKDNWYIKKTIDTTLTYSNIQLGAISTSDAFNPLKINLFYKDFNTIVILDNRLAEIFKVDFNLIQDYKNVTFVSTGFDNSVWVFNQDLQQLELFNYKTLTTKIKTIPIQDDVLDLKSDYNSAWLLTTKYLYVYNYFGSLIAKIENSGFESIALDHGNLVLKKEKSLYFLEKNKTIPKLIYSSELLINQFLLTNESLYIYDGEMLHHFQLKTD</sequence>
<organism evidence="2 3">
    <name type="scientific">Microcosmobacter mediterraneus</name>
    <dbReference type="NCBI Taxonomy" id="3075607"/>
    <lineage>
        <taxon>Bacteria</taxon>
        <taxon>Pseudomonadati</taxon>
        <taxon>Bacteroidota</taxon>
        <taxon>Flavobacteriia</taxon>
        <taxon>Flavobacteriales</taxon>
        <taxon>Flavobacteriaceae</taxon>
        <taxon>Microcosmobacter</taxon>
    </lineage>
</organism>